<dbReference type="PROSITE" id="PS51671">
    <property type="entry name" value="ACT"/>
    <property type="match status" value="1"/>
</dbReference>
<dbReference type="SUPFAM" id="SSF55021">
    <property type="entry name" value="ACT-like"/>
    <property type="match status" value="1"/>
</dbReference>
<dbReference type="PANTHER" id="PTHR34875">
    <property type="entry name" value="UPF0237 PROTEIN MJ1558"/>
    <property type="match status" value="1"/>
</dbReference>
<accession>A0A485LVV4</accession>
<dbReference type="EMBL" id="CAADRN010000088">
    <property type="protein sequence ID" value="VFU12505.1"/>
    <property type="molecule type" value="Genomic_DNA"/>
</dbReference>
<proteinExistence type="inferred from homology"/>
<protein>
    <recommendedName>
        <fullName evidence="1">ACT domain-containing protein</fullName>
    </recommendedName>
</protein>
<dbReference type="CDD" id="cd04872">
    <property type="entry name" value="ACT_1ZPV"/>
    <property type="match status" value="1"/>
</dbReference>
<dbReference type="NCBIfam" id="NF001220">
    <property type="entry name" value="PRK00194.1"/>
    <property type="match status" value="1"/>
</dbReference>
<dbReference type="Gene3D" id="3.30.70.260">
    <property type="match status" value="1"/>
</dbReference>
<reference evidence="2" key="1">
    <citation type="submission" date="2019-03" db="EMBL/GenBank/DDBJ databases">
        <authorList>
            <person name="Hao L."/>
        </authorList>
    </citation>
    <scope>NUCLEOTIDE SEQUENCE</scope>
</reference>
<sequence length="135" mass="14943">MNYKCSLIVSVPDGNTKTKLDTSFDFFTKEFVDVMLSQIDPKEPRGSRIIVTVIGPDRVGIIAGVAQVLASNKINILDISQTILQEFLVMIMVADMSGSTVDLLTLKDSLDKKGLDLGVRIEALHEDAFNFMHRI</sequence>
<feature type="domain" description="ACT" evidence="1">
    <location>
        <begin position="50"/>
        <end position="124"/>
    </location>
</feature>
<dbReference type="PANTHER" id="PTHR34875:SF6">
    <property type="entry name" value="UPF0237 PROTEIN MJ1558"/>
    <property type="match status" value="1"/>
</dbReference>
<evidence type="ECO:0000313" key="2">
    <source>
        <dbReference type="EMBL" id="VFU12505.1"/>
    </source>
</evidence>
<organism evidence="2">
    <name type="scientific">anaerobic digester metagenome</name>
    <dbReference type="NCBI Taxonomy" id="1263854"/>
    <lineage>
        <taxon>unclassified sequences</taxon>
        <taxon>metagenomes</taxon>
        <taxon>ecological metagenomes</taxon>
    </lineage>
</organism>
<dbReference type="Pfam" id="PF13740">
    <property type="entry name" value="ACT_6"/>
    <property type="match status" value="1"/>
</dbReference>
<name>A0A485LVV4_9ZZZZ</name>
<dbReference type="InterPro" id="IPR002912">
    <property type="entry name" value="ACT_dom"/>
</dbReference>
<dbReference type="InterPro" id="IPR045865">
    <property type="entry name" value="ACT-like_dom_sf"/>
</dbReference>
<dbReference type="InterPro" id="IPR022986">
    <property type="entry name" value="UPF0237_ACT"/>
</dbReference>
<gene>
    <name evidence="2" type="ORF">SCFA_1780007</name>
</gene>
<dbReference type="InterPro" id="IPR050990">
    <property type="entry name" value="UPF0237/GcvR_regulator"/>
</dbReference>
<evidence type="ECO:0000259" key="1">
    <source>
        <dbReference type="PROSITE" id="PS51671"/>
    </source>
</evidence>
<dbReference type="HAMAP" id="MF_01054">
    <property type="entry name" value="UPF0237"/>
    <property type="match status" value="1"/>
</dbReference>
<dbReference type="AlphaFoldDB" id="A0A485LVV4"/>